<evidence type="ECO:0000313" key="4">
    <source>
        <dbReference type="Proteomes" id="UP001418222"/>
    </source>
</evidence>
<dbReference type="GO" id="GO:0005783">
    <property type="term" value="C:endoplasmic reticulum"/>
    <property type="evidence" value="ECO:0007669"/>
    <property type="project" value="UniProtKB-ARBA"/>
</dbReference>
<feature type="compositionally biased region" description="Acidic residues" evidence="1">
    <location>
        <begin position="321"/>
        <end position="339"/>
    </location>
</feature>
<evidence type="ECO:0000313" key="3">
    <source>
        <dbReference type="EMBL" id="KAK8936224.1"/>
    </source>
</evidence>
<reference evidence="3 4" key="1">
    <citation type="journal article" date="2022" name="Nat. Plants">
        <title>Genomes of leafy and leafless Platanthera orchids illuminate the evolution of mycoheterotrophy.</title>
        <authorList>
            <person name="Li M.H."/>
            <person name="Liu K.W."/>
            <person name="Li Z."/>
            <person name="Lu H.C."/>
            <person name="Ye Q.L."/>
            <person name="Zhang D."/>
            <person name="Wang J.Y."/>
            <person name="Li Y.F."/>
            <person name="Zhong Z.M."/>
            <person name="Liu X."/>
            <person name="Yu X."/>
            <person name="Liu D.K."/>
            <person name="Tu X.D."/>
            <person name="Liu B."/>
            <person name="Hao Y."/>
            <person name="Liao X.Y."/>
            <person name="Jiang Y.T."/>
            <person name="Sun W.H."/>
            <person name="Chen J."/>
            <person name="Chen Y.Q."/>
            <person name="Ai Y."/>
            <person name="Zhai J.W."/>
            <person name="Wu S.S."/>
            <person name="Zhou Z."/>
            <person name="Hsiao Y.Y."/>
            <person name="Wu W.L."/>
            <person name="Chen Y.Y."/>
            <person name="Lin Y.F."/>
            <person name="Hsu J.L."/>
            <person name="Li C.Y."/>
            <person name="Wang Z.W."/>
            <person name="Zhao X."/>
            <person name="Zhong W.Y."/>
            <person name="Ma X.K."/>
            <person name="Ma L."/>
            <person name="Huang J."/>
            <person name="Chen G.Z."/>
            <person name="Huang M.Z."/>
            <person name="Huang L."/>
            <person name="Peng D.H."/>
            <person name="Luo Y.B."/>
            <person name="Zou S.Q."/>
            <person name="Chen S.P."/>
            <person name="Lan S."/>
            <person name="Tsai W.C."/>
            <person name="Van de Peer Y."/>
            <person name="Liu Z.J."/>
        </authorList>
    </citation>
    <scope>NUCLEOTIDE SEQUENCE [LARGE SCALE GENOMIC DNA]</scope>
    <source>
        <strain evidence="3">Lor287</strain>
    </source>
</reference>
<dbReference type="CDD" id="cd06257">
    <property type="entry name" value="DnaJ"/>
    <property type="match status" value="1"/>
</dbReference>
<name>A0AAP0BDP3_9ASPA</name>
<dbReference type="InterPro" id="IPR001623">
    <property type="entry name" value="DnaJ_domain"/>
</dbReference>
<dbReference type="PRINTS" id="PR00625">
    <property type="entry name" value="JDOMAIN"/>
</dbReference>
<dbReference type="Gene3D" id="1.10.287.110">
    <property type="entry name" value="DnaJ domain"/>
    <property type="match status" value="1"/>
</dbReference>
<dbReference type="PROSITE" id="PS50076">
    <property type="entry name" value="DNAJ_2"/>
    <property type="match status" value="1"/>
</dbReference>
<protein>
    <recommendedName>
        <fullName evidence="2">J domain-containing protein</fullName>
    </recommendedName>
</protein>
<dbReference type="PANTHER" id="PTHR45089">
    <property type="entry name" value="DNAJ HEAT SHOCK AMINO-TERMINAL DOMAIN PROTEIN-RELATED"/>
    <property type="match status" value="1"/>
</dbReference>
<gene>
    <name evidence="3" type="ORF">KSP39_PZI013937</name>
</gene>
<dbReference type="SUPFAM" id="SSF46565">
    <property type="entry name" value="Chaperone J-domain"/>
    <property type="match status" value="1"/>
</dbReference>
<evidence type="ECO:0000259" key="2">
    <source>
        <dbReference type="PROSITE" id="PS50076"/>
    </source>
</evidence>
<dbReference type="Pfam" id="PF00226">
    <property type="entry name" value="DnaJ"/>
    <property type="match status" value="1"/>
</dbReference>
<proteinExistence type="predicted"/>
<dbReference type="InterPro" id="IPR036869">
    <property type="entry name" value="J_dom_sf"/>
</dbReference>
<dbReference type="Proteomes" id="UP001418222">
    <property type="component" value="Unassembled WGS sequence"/>
</dbReference>
<keyword evidence="4" id="KW-1185">Reference proteome</keyword>
<dbReference type="Pfam" id="PF11926">
    <property type="entry name" value="DUF3444"/>
    <property type="match status" value="1"/>
</dbReference>
<comment type="caution">
    <text evidence="3">The sequence shown here is derived from an EMBL/GenBank/DDBJ whole genome shotgun (WGS) entry which is preliminary data.</text>
</comment>
<feature type="domain" description="J" evidence="2">
    <location>
        <begin position="66"/>
        <end position="130"/>
    </location>
</feature>
<sequence>MDCNKEEATRAKDIAEVKMQSRDFVGAKKLLLKALNIFPDIENASHMLTVCEVHCSAGTLVNGQTDHYGILQVDLSADESLIKKQYRKLALLLHPDKNKFTGAEAAFKLVGEAYKLLSDHSSRQNYDVRRRDQIRTASSWKPSQNVRNAQKYTAATFNVPKNQFTGLKQQVQQPSTTFFSSQRFWTMCSFCRNRFQYSHSWLNKEVECKNCFRKFSASEVSPQHIPPPSSGFNWSRTGINDTIISGQHSCNYKSQTDASQSSKPIPAANNGYSSRSKEERVGESCGDGSTKHNKEQSVKCSSGYVRRMRSRRVVVNSSDSDSAESDSAESDSSDTDSISEVDPTVVKGSPTSSRYPRRSNRSKMNVTYEENESEDDDDFVRPLKRLRKFGSKNQDASSPEVVINGMKRQISETSISKELYDFDIDRDRSKFSVDQIWAVYDNADGMPRFYALIQKVFLTSFKLQYRWLESVPISTAERVWVKAGLPIACGNFTLGETRITKNQQMFSHVISCEKIPGNTYNIYPKKGEVWAIFKEWDIGWSSSAEIANKYVYEFVEVVSDFAYGKDVSVSHLVKIKGFLYLFTKALNKAITVIPSGQLLKFSHCIPYYKISEEREGIPRYSFELDPAALPESNEENDENSSSSEEEHATSQFCNFHDARSGRSLHKVRFGLFIVK</sequence>
<dbReference type="EMBL" id="JBBWWQ010000011">
    <property type="protein sequence ID" value="KAK8936224.1"/>
    <property type="molecule type" value="Genomic_DNA"/>
</dbReference>
<dbReference type="AlphaFoldDB" id="A0AAP0BDP3"/>
<dbReference type="SMART" id="SM00271">
    <property type="entry name" value="DnaJ"/>
    <property type="match status" value="1"/>
</dbReference>
<feature type="region of interest" description="Disordered" evidence="1">
    <location>
        <begin position="252"/>
        <end position="375"/>
    </location>
</feature>
<feature type="region of interest" description="Disordered" evidence="1">
    <location>
        <begin position="219"/>
        <end position="238"/>
    </location>
</feature>
<accession>A0AAP0BDP3</accession>
<feature type="compositionally biased region" description="Polar residues" evidence="1">
    <location>
        <begin position="252"/>
        <end position="263"/>
    </location>
</feature>
<organism evidence="3 4">
    <name type="scientific">Platanthera zijinensis</name>
    <dbReference type="NCBI Taxonomy" id="2320716"/>
    <lineage>
        <taxon>Eukaryota</taxon>
        <taxon>Viridiplantae</taxon>
        <taxon>Streptophyta</taxon>
        <taxon>Embryophyta</taxon>
        <taxon>Tracheophyta</taxon>
        <taxon>Spermatophyta</taxon>
        <taxon>Magnoliopsida</taxon>
        <taxon>Liliopsida</taxon>
        <taxon>Asparagales</taxon>
        <taxon>Orchidaceae</taxon>
        <taxon>Orchidoideae</taxon>
        <taxon>Orchideae</taxon>
        <taxon>Orchidinae</taxon>
        <taxon>Platanthera</taxon>
    </lineage>
</organism>
<dbReference type="InterPro" id="IPR024593">
    <property type="entry name" value="DUF3444"/>
</dbReference>
<evidence type="ECO:0000256" key="1">
    <source>
        <dbReference type="SAM" id="MobiDB-lite"/>
    </source>
</evidence>